<feature type="domain" description="C2H2-type" evidence="8">
    <location>
        <begin position="28"/>
        <end position="55"/>
    </location>
</feature>
<evidence type="ECO:0000259" key="8">
    <source>
        <dbReference type="PROSITE" id="PS50157"/>
    </source>
</evidence>
<dbReference type="FunFam" id="3.30.160.60:FF:000688">
    <property type="entry name" value="zinc finger protein 197 isoform X1"/>
    <property type="match status" value="1"/>
</dbReference>
<comment type="caution">
    <text evidence="9">The sequence shown here is derived from an EMBL/GenBank/DDBJ whole genome shotgun (WGS) entry which is preliminary data.</text>
</comment>
<name>A0A7L1SEW7_9PASS</name>
<protein>
    <submittedName>
        <fullName evidence="9">ZN397 protein</fullName>
    </submittedName>
</protein>
<keyword evidence="3" id="KW-0677">Repeat</keyword>
<dbReference type="PROSITE" id="PS00028">
    <property type="entry name" value="ZINC_FINGER_C2H2_1"/>
    <property type="match status" value="2"/>
</dbReference>
<evidence type="ECO:0000313" key="9">
    <source>
        <dbReference type="EMBL" id="NXO46687.1"/>
    </source>
</evidence>
<dbReference type="FunFam" id="3.30.160.60:FF:002061">
    <property type="entry name" value="Uncharacterized protein"/>
    <property type="match status" value="1"/>
</dbReference>
<keyword evidence="4 7" id="KW-0863">Zinc-finger</keyword>
<organism evidence="9 10">
    <name type="scientific">Helopsaltes ochotensis</name>
    <name type="common">Middendorff's grasshopper-warbler</name>
    <dbReference type="NCBI Taxonomy" id="3150915"/>
    <lineage>
        <taxon>Eukaryota</taxon>
        <taxon>Metazoa</taxon>
        <taxon>Chordata</taxon>
        <taxon>Craniata</taxon>
        <taxon>Vertebrata</taxon>
        <taxon>Euteleostomi</taxon>
        <taxon>Archelosauria</taxon>
        <taxon>Archosauria</taxon>
        <taxon>Dinosauria</taxon>
        <taxon>Saurischia</taxon>
        <taxon>Theropoda</taxon>
        <taxon>Coelurosauria</taxon>
        <taxon>Aves</taxon>
        <taxon>Neognathae</taxon>
        <taxon>Neoaves</taxon>
        <taxon>Telluraves</taxon>
        <taxon>Australaves</taxon>
        <taxon>Passeriformes</taxon>
        <taxon>Sylvioidea</taxon>
        <taxon>Locustellidae</taxon>
        <taxon>Helopsaltes</taxon>
    </lineage>
</organism>
<comment type="subcellular location">
    <subcellularLocation>
        <location evidence="1">Nucleus</location>
    </subcellularLocation>
</comment>
<keyword evidence="5" id="KW-0862">Zinc</keyword>
<dbReference type="GO" id="GO:0005634">
    <property type="term" value="C:nucleus"/>
    <property type="evidence" value="ECO:0007669"/>
    <property type="project" value="UniProtKB-SubCell"/>
</dbReference>
<dbReference type="PANTHER" id="PTHR23226">
    <property type="entry name" value="ZINC FINGER AND SCAN DOMAIN-CONTAINING"/>
    <property type="match status" value="1"/>
</dbReference>
<evidence type="ECO:0000256" key="6">
    <source>
        <dbReference type="ARBA" id="ARBA00023242"/>
    </source>
</evidence>
<evidence type="ECO:0000256" key="7">
    <source>
        <dbReference type="PROSITE-ProRule" id="PRU00042"/>
    </source>
</evidence>
<evidence type="ECO:0000256" key="1">
    <source>
        <dbReference type="ARBA" id="ARBA00004123"/>
    </source>
</evidence>
<proteinExistence type="predicted"/>
<dbReference type="GO" id="GO:0000978">
    <property type="term" value="F:RNA polymerase II cis-regulatory region sequence-specific DNA binding"/>
    <property type="evidence" value="ECO:0007669"/>
    <property type="project" value="TreeGrafter"/>
</dbReference>
<evidence type="ECO:0000313" key="10">
    <source>
        <dbReference type="Proteomes" id="UP000572057"/>
    </source>
</evidence>
<dbReference type="InterPro" id="IPR036236">
    <property type="entry name" value="Znf_C2H2_sf"/>
</dbReference>
<sequence>ERSTLGQGGVQCSELLVHEQLQDGEKPHKCSKCEKSFTRRCSLIRHWGIHTGKLPYRCGECEKSFRSNSELICHQRRH</sequence>
<evidence type="ECO:0000256" key="5">
    <source>
        <dbReference type="ARBA" id="ARBA00022833"/>
    </source>
</evidence>
<dbReference type="Pfam" id="PF00096">
    <property type="entry name" value="zf-C2H2"/>
    <property type="match status" value="2"/>
</dbReference>
<feature type="domain" description="C2H2-type" evidence="8">
    <location>
        <begin position="56"/>
        <end position="78"/>
    </location>
</feature>
<dbReference type="AlphaFoldDB" id="A0A7L1SEW7"/>
<dbReference type="SUPFAM" id="SSF57667">
    <property type="entry name" value="beta-beta-alpha zinc fingers"/>
    <property type="match status" value="1"/>
</dbReference>
<dbReference type="Proteomes" id="UP000572057">
    <property type="component" value="Unassembled WGS sequence"/>
</dbReference>
<dbReference type="PANTHER" id="PTHR23226:SF416">
    <property type="entry name" value="FI01424P"/>
    <property type="match status" value="1"/>
</dbReference>
<keyword evidence="10" id="KW-1185">Reference proteome</keyword>
<gene>
    <name evidence="9" type="primary">Znf397_4</name>
    <name evidence="9" type="ORF">LOCOCH_R11879</name>
</gene>
<dbReference type="Gene3D" id="3.30.160.60">
    <property type="entry name" value="Classic Zinc Finger"/>
    <property type="match status" value="2"/>
</dbReference>
<dbReference type="GO" id="GO:0008270">
    <property type="term" value="F:zinc ion binding"/>
    <property type="evidence" value="ECO:0007669"/>
    <property type="project" value="UniProtKB-KW"/>
</dbReference>
<evidence type="ECO:0000256" key="2">
    <source>
        <dbReference type="ARBA" id="ARBA00022723"/>
    </source>
</evidence>
<dbReference type="EMBL" id="VXBM01005255">
    <property type="protein sequence ID" value="NXO46687.1"/>
    <property type="molecule type" value="Genomic_DNA"/>
</dbReference>
<dbReference type="InterPro" id="IPR013087">
    <property type="entry name" value="Znf_C2H2_type"/>
</dbReference>
<accession>A0A7L1SEW7</accession>
<dbReference type="OrthoDB" id="9893417at2759"/>
<keyword evidence="6" id="KW-0539">Nucleus</keyword>
<feature type="non-terminal residue" evidence="9">
    <location>
        <position position="78"/>
    </location>
</feature>
<dbReference type="SMART" id="SM00355">
    <property type="entry name" value="ZnF_C2H2"/>
    <property type="match status" value="2"/>
</dbReference>
<dbReference type="PROSITE" id="PS50157">
    <property type="entry name" value="ZINC_FINGER_C2H2_2"/>
    <property type="match status" value="2"/>
</dbReference>
<keyword evidence="2" id="KW-0479">Metal-binding</keyword>
<dbReference type="GO" id="GO:0000981">
    <property type="term" value="F:DNA-binding transcription factor activity, RNA polymerase II-specific"/>
    <property type="evidence" value="ECO:0007669"/>
    <property type="project" value="TreeGrafter"/>
</dbReference>
<reference evidence="10" key="1">
    <citation type="submission" date="2019-09" db="EMBL/GenBank/DDBJ databases">
        <title>Bird 10,000 Genomes (B10K) Project - Family phase.</title>
        <authorList>
            <person name="Zhang G."/>
        </authorList>
    </citation>
    <scope>NUCLEOTIDE SEQUENCE [LARGE SCALE GENOMIC DNA]</scope>
</reference>
<feature type="non-terminal residue" evidence="9">
    <location>
        <position position="1"/>
    </location>
</feature>
<evidence type="ECO:0000256" key="4">
    <source>
        <dbReference type="ARBA" id="ARBA00022771"/>
    </source>
</evidence>
<evidence type="ECO:0000256" key="3">
    <source>
        <dbReference type="ARBA" id="ARBA00022737"/>
    </source>
</evidence>